<dbReference type="Gene3D" id="3.40.50.1440">
    <property type="entry name" value="Tubulin/FtsZ, GTPase domain"/>
    <property type="match status" value="1"/>
</dbReference>
<dbReference type="EMBL" id="ACPB03015469">
    <property type="status" value="NOT_ANNOTATED_CDS"/>
    <property type="molecule type" value="Genomic_DNA"/>
</dbReference>
<dbReference type="eggNOG" id="KOG2530">
    <property type="taxonomic scope" value="Eukaryota"/>
</dbReference>
<dbReference type="InterPro" id="IPR029209">
    <property type="entry name" value="DML1/Misato_tubulin"/>
</dbReference>
<evidence type="ECO:0000313" key="2">
    <source>
        <dbReference type="EnsemblMetazoa" id="RPRC002663-PA"/>
    </source>
</evidence>
<dbReference type="PANTHER" id="PTHR13391:SF0">
    <property type="entry name" value="PROTEIN MISATO HOMOLOG 1"/>
    <property type="match status" value="1"/>
</dbReference>
<dbReference type="InterPro" id="IPR049942">
    <property type="entry name" value="DML1/Misato"/>
</dbReference>
<evidence type="ECO:0000313" key="3">
    <source>
        <dbReference type="Proteomes" id="UP000015103"/>
    </source>
</evidence>
<sequence length="523" mass="60566">MIPKTQMMSCILFDREAGFSYDSNFVPDINPDALFRSSENLITGELVGYSPRVILVDDNFNGDKIVIPKSYDTVENLDEHSVKFEVENALNSDLTNQSNPFLDDVRKNTFGSDFSKSKCIYKSHYNLENVAHWSEFMQINLHRKSKILIGKELSNLANYYHYGIMQTKLEALWDQIEDSIRFFAEECHNFQGFQIVGEGNTSYAGMVNTALSHLKDEYGKKCTLFVPTYNYPENITDTIVSTSLYNTICGLANAQEFADLIVPMSLSKNLCPVSNQYRSRRFKDIKYKEFDKYQESAVLAAGLEFLTLPYRLRSELTDVNMSDYCLINVLNRCVVTAGLKMPFPILRNQNFTQFLDKWNTQFFDSLSPFSDLEMDNKWSHILYLSSKGITQRYRHDTITSSNDKECMDLLNAFLNTFYPIKCIRNFNSKCLFRLPSTFPNVLNNKYNLTNPERNNYGRISEFYGIGCLINSRDIEQNLNNLYRRGKNDVGKLQIYDDSVKFEYKTTLERLLNLASNYSESYLL</sequence>
<dbReference type="Pfam" id="PF14881">
    <property type="entry name" value="Tubulin_3"/>
    <property type="match status" value="1"/>
</dbReference>
<dbReference type="HOGENOM" id="CLU_022511_1_0_1"/>
<organism evidence="2 3">
    <name type="scientific">Rhodnius prolixus</name>
    <name type="common">Triatomid bug</name>
    <dbReference type="NCBI Taxonomy" id="13249"/>
    <lineage>
        <taxon>Eukaryota</taxon>
        <taxon>Metazoa</taxon>
        <taxon>Ecdysozoa</taxon>
        <taxon>Arthropoda</taxon>
        <taxon>Hexapoda</taxon>
        <taxon>Insecta</taxon>
        <taxon>Pterygota</taxon>
        <taxon>Neoptera</taxon>
        <taxon>Paraneoptera</taxon>
        <taxon>Hemiptera</taxon>
        <taxon>Heteroptera</taxon>
        <taxon>Panheteroptera</taxon>
        <taxon>Cimicomorpha</taxon>
        <taxon>Reduviidae</taxon>
        <taxon>Triatominae</taxon>
        <taxon>Rhodnius</taxon>
    </lineage>
</organism>
<dbReference type="STRING" id="13249.T1HF41"/>
<dbReference type="Proteomes" id="UP000015103">
    <property type="component" value="Unassembled WGS sequence"/>
</dbReference>
<dbReference type="PANTHER" id="PTHR13391">
    <property type="entry name" value="MITOCHONDRIAL DISTRIBUTION REGULATOR MISATO"/>
    <property type="match status" value="1"/>
</dbReference>
<dbReference type="SUPFAM" id="SSF52490">
    <property type="entry name" value="Tubulin nucleotide-binding domain-like"/>
    <property type="match status" value="1"/>
</dbReference>
<feature type="domain" description="DML1/Misato tubulin" evidence="1">
    <location>
        <begin position="127"/>
        <end position="312"/>
    </location>
</feature>
<dbReference type="FunCoup" id="T1HF41">
    <property type="interactions" value="949"/>
</dbReference>
<dbReference type="InterPro" id="IPR036525">
    <property type="entry name" value="Tubulin/FtsZ_GTPase_sf"/>
</dbReference>
<dbReference type="GO" id="GO:0007005">
    <property type="term" value="P:mitochondrion organization"/>
    <property type="evidence" value="ECO:0007669"/>
    <property type="project" value="InterPro"/>
</dbReference>
<dbReference type="GO" id="GO:0005739">
    <property type="term" value="C:mitochondrion"/>
    <property type="evidence" value="ECO:0007669"/>
    <property type="project" value="TreeGrafter"/>
</dbReference>
<dbReference type="InParanoid" id="T1HF41"/>
<evidence type="ECO:0000259" key="1">
    <source>
        <dbReference type="Pfam" id="PF14881"/>
    </source>
</evidence>
<dbReference type="EnsemblMetazoa" id="RPRC002663-RA">
    <property type="protein sequence ID" value="RPRC002663-PA"/>
    <property type="gene ID" value="RPRC002663"/>
</dbReference>
<name>T1HF41_RHOPR</name>
<dbReference type="AlphaFoldDB" id="T1HF41"/>
<protein>
    <submittedName>
        <fullName evidence="2">Tubulin_3 domain-containing protein</fullName>
    </submittedName>
</protein>
<proteinExistence type="predicted"/>
<keyword evidence="3" id="KW-1185">Reference proteome</keyword>
<accession>T1HF41</accession>
<dbReference type="VEuPathDB" id="VectorBase:RPRC002663"/>
<reference evidence="2" key="1">
    <citation type="submission" date="2015-05" db="UniProtKB">
        <authorList>
            <consortium name="EnsemblMetazoa"/>
        </authorList>
    </citation>
    <scope>IDENTIFICATION</scope>
</reference>